<dbReference type="Pfam" id="PF03729">
    <property type="entry name" value="DUF308"/>
    <property type="match status" value="1"/>
</dbReference>
<protein>
    <submittedName>
        <fullName evidence="1">Uncharacterized protein</fullName>
    </submittedName>
</protein>
<dbReference type="PANTHER" id="PTHR34989:SF1">
    <property type="entry name" value="PROTEIN HDED"/>
    <property type="match status" value="1"/>
</dbReference>
<proteinExistence type="predicted"/>
<dbReference type="RefSeq" id="WP_018094491.1">
    <property type="nucleotide sequence ID" value="NZ_CP141212.1"/>
</dbReference>
<evidence type="ECO:0000313" key="1">
    <source>
        <dbReference type="EMBL" id="PJR10571.1"/>
    </source>
</evidence>
<sequence length="182" mass="19125">MVHAFDPAGREALAGKWGWFVALGVLLIMCGGIAFGNLLMATVASVYYVGLIMLIGGLLNLAHAFQVKNWGSVLYWILSGAFYAAAGLFAFINPVLASSVLTFLLAVALIAAGCSRIWVGFRLRPLGGWGWMVIGGLVTLLAGLIIAAGWPVDSLWILGLFLAVDLVMQGLASIAFGVLARG</sequence>
<dbReference type="PANTHER" id="PTHR34989">
    <property type="entry name" value="PROTEIN HDED"/>
    <property type="match status" value="1"/>
</dbReference>
<organism evidence="1 2">
    <name type="scientific">Rhizobium meliloti</name>
    <name type="common">Ensifer meliloti</name>
    <name type="synonym">Sinorhizobium meliloti</name>
    <dbReference type="NCBI Taxonomy" id="382"/>
    <lineage>
        <taxon>Bacteria</taxon>
        <taxon>Pseudomonadati</taxon>
        <taxon>Pseudomonadota</taxon>
        <taxon>Alphaproteobacteria</taxon>
        <taxon>Hyphomicrobiales</taxon>
        <taxon>Rhizobiaceae</taxon>
        <taxon>Sinorhizobium/Ensifer group</taxon>
        <taxon>Sinorhizobium</taxon>
    </lineage>
</organism>
<dbReference type="GO" id="GO:0005886">
    <property type="term" value="C:plasma membrane"/>
    <property type="evidence" value="ECO:0007669"/>
    <property type="project" value="TreeGrafter"/>
</dbReference>
<dbReference type="InterPro" id="IPR005325">
    <property type="entry name" value="DUF308_memb"/>
</dbReference>
<dbReference type="AlphaFoldDB" id="A0A2J0YUK0"/>
<dbReference type="Proteomes" id="UP000231987">
    <property type="component" value="Unassembled WGS sequence"/>
</dbReference>
<evidence type="ECO:0000313" key="2">
    <source>
        <dbReference type="Proteomes" id="UP000231987"/>
    </source>
</evidence>
<dbReference type="EMBL" id="NJGD01000023">
    <property type="protein sequence ID" value="PJR10571.1"/>
    <property type="molecule type" value="Genomic_DNA"/>
</dbReference>
<accession>A0A2J0YUK0</accession>
<comment type="caution">
    <text evidence="1">The sequence shown here is derived from an EMBL/GenBank/DDBJ whole genome shotgun (WGS) entry which is preliminary data.</text>
</comment>
<gene>
    <name evidence="1" type="ORF">CEJ86_29250</name>
</gene>
<reference evidence="1 2" key="1">
    <citation type="submission" date="2017-06" db="EMBL/GenBank/DDBJ databases">
        <title>Ensifer strains isolated from leguminous trees and herbs display diverse denitrification phenotypes with some acting as strong N2O sinks.</title>
        <authorList>
            <person name="Woliy K."/>
            <person name="Mania D."/>
            <person name="Bakken L.R."/>
            <person name="Frostegard A."/>
        </authorList>
    </citation>
    <scope>NUCLEOTIDE SEQUENCE [LARGE SCALE GENOMIC DNA]</scope>
    <source>
        <strain evidence="1 2">AC50a</strain>
    </source>
</reference>
<dbReference type="InterPro" id="IPR052712">
    <property type="entry name" value="Acid_resist_chaperone_HdeD"/>
</dbReference>
<name>A0A2J0YUK0_RHIML</name>